<comment type="caution">
    <text evidence="1">The sequence shown here is derived from an EMBL/GenBank/DDBJ whole genome shotgun (WGS) entry which is preliminary data.</text>
</comment>
<sequence>MVSALGLGSLFPAASSRWHEGLLLVHIVDNVRPYHHCPQSSRDFVCSASLRAAIFRSNLSAFCGGAGGFEVGLLSKWMMQFWNCSDFVSRSNKHGKSTAPLLSSRVISKVRHASSLDFGFEEEDKGEGEVEAEAEGGREDEGAHAELQQLLKLLPKRFRKELEKHPDLQFLVEIVMDLGRRPFARFPSGDWPISDELITASDLHNAVSWVGEFTDDNRTGINRTLHRISAIHNREGCIIGLTCRVGRAISGSAEMVRDLVSGGGSLLLMGPPGVGKTTAIREIARMLANEYDQRVVIVDTSNEIGGDGDIPHPGIGRARRMQVANVEMQHKVMIEAVENHMPQTIVVDEIGTELEALAAVTIAQRGVQLVATAHGMTVENLIKNPSLEMLVGGIQSVTLGDEEARRRGVQKSVLERKGPSTFTTAVEMISRTEWRSYNSLEATVDALLAGRPALFEVRKINDKGELVIANKSIPIDTEPTPGSTPQSFKIFDQASDFDRYKGEEGLLREEGDESMNPQKPWEQGDAPLLVYTFQANTMAQMVRALRAILGFESLGATSLLSEIQRKGEEIGPIIQMQNKRPTFQDEIDALEEVRLAIETIVIPKGQPVELLPRSSEVISLQSKMIQSYQLTSEKSGIEPHMRLRILPLDVQDQWKTVIISMVDQPQGKLDIDGETYNNGSAKNVMDSGTSVSRLPILPD</sequence>
<evidence type="ECO:0000313" key="2">
    <source>
        <dbReference type="Proteomes" id="UP001162992"/>
    </source>
</evidence>
<organism evidence="1 2">
    <name type="scientific">Diphasiastrum complanatum</name>
    <name type="common">Issler's clubmoss</name>
    <name type="synonym">Lycopodium complanatum</name>
    <dbReference type="NCBI Taxonomy" id="34168"/>
    <lineage>
        <taxon>Eukaryota</taxon>
        <taxon>Viridiplantae</taxon>
        <taxon>Streptophyta</taxon>
        <taxon>Embryophyta</taxon>
        <taxon>Tracheophyta</taxon>
        <taxon>Lycopodiopsida</taxon>
        <taxon>Lycopodiales</taxon>
        <taxon>Lycopodiaceae</taxon>
        <taxon>Lycopodioideae</taxon>
        <taxon>Diphasiastrum</taxon>
    </lineage>
</organism>
<reference evidence="2" key="1">
    <citation type="journal article" date="2024" name="Proc. Natl. Acad. Sci. U.S.A.">
        <title>Extraordinary preservation of gene collinearity over three hundred million years revealed in homosporous lycophytes.</title>
        <authorList>
            <person name="Li C."/>
            <person name="Wickell D."/>
            <person name="Kuo L.Y."/>
            <person name="Chen X."/>
            <person name="Nie B."/>
            <person name="Liao X."/>
            <person name="Peng D."/>
            <person name="Ji J."/>
            <person name="Jenkins J."/>
            <person name="Williams M."/>
            <person name="Shu S."/>
            <person name="Plott C."/>
            <person name="Barry K."/>
            <person name="Rajasekar S."/>
            <person name="Grimwood J."/>
            <person name="Han X."/>
            <person name="Sun S."/>
            <person name="Hou Z."/>
            <person name="He W."/>
            <person name="Dai G."/>
            <person name="Sun C."/>
            <person name="Schmutz J."/>
            <person name="Leebens-Mack J.H."/>
            <person name="Li F.W."/>
            <person name="Wang L."/>
        </authorList>
    </citation>
    <scope>NUCLEOTIDE SEQUENCE [LARGE SCALE GENOMIC DNA]</scope>
    <source>
        <strain evidence="2">cv. PW_Plant_1</strain>
    </source>
</reference>
<gene>
    <name evidence="1" type="ORF">O6H91_03G065700</name>
</gene>
<accession>A0ACC2E774</accession>
<keyword evidence="2" id="KW-1185">Reference proteome</keyword>
<protein>
    <submittedName>
        <fullName evidence="1">Uncharacterized protein</fullName>
    </submittedName>
</protein>
<evidence type="ECO:0000313" key="1">
    <source>
        <dbReference type="EMBL" id="KAJ7562347.1"/>
    </source>
</evidence>
<dbReference type="Proteomes" id="UP001162992">
    <property type="component" value="Chromosome 3"/>
</dbReference>
<proteinExistence type="predicted"/>
<name>A0ACC2E774_DIPCM</name>
<dbReference type="EMBL" id="CM055094">
    <property type="protein sequence ID" value="KAJ7562347.1"/>
    <property type="molecule type" value="Genomic_DNA"/>
</dbReference>